<sequence length="387" mass="42180">MRRGEMNRQAAELLKPFGLDIDVSRPLSAFSLAVRQLTAIARAVDLGAKVLILDEPTASLDKAEVQALFRVMRGLAEQGVGIIFITHFLDQVFEVADRLTVLRNGAMVGERDIAGLERRELVELLLGRAFDDARRTAPPPDPEAPVVARANGLGLKGVVEPFDLEFRAGQVVGAAGLLGSGRTETALLMFGALTADAGALEIDGEAVRMSTPRQALARRFAMLPENRKSDGIVGALSVRENMILALQARQGWLKPIPRARQNEIADRFIRLLDIRTPDAEKPIEQLSGGNQQKALIARWLATEPVLFLLDEPTQGVDIGAHAEILKLVDEMRANGMAVYLISSEIEELTALSQTVSVMRDRRQVRVLSHDQIDPDRILGAIADTDAA</sequence>
<dbReference type="PANTHER" id="PTHR43790">
    <property type="entry name" value="CARBOHYDRATE TRANSPORT ATP-BINDING PROTEIN MG119-RELATED"/>
    <property type="match status" value="1"/>
</dbReference>
<evidence type="ECO:0000256" key="3">
    <source>
        <dbReference type="ARBA" id="ARBA00022737"/>
    </source>
</evidence>
<dbReference type="PROSITE" id="PS50893">
    <property type="entry name" value="ABC_TRANSPORTER_2"/>
    <property type="match status" value="1"/>
</dbReference>
<accession>A0A8E0NB94</accession>
<dbReference type="InterPro" id="IPR050107">
    <property type="entry name" value="ABC_carbohydrate_import_ATPase"/>
</dbReference>
<dbReference type="GO" id="GO:0016887">
    <property type="term" value="F:ATP hydrolysis activity"/>
    <property type="evidence" value="ECO:0007669"/>
    <property type="project" value="InterPro"/>
</dbReference>
<keyword evidence="4" id="KW-0547">Nucleotide-binding</keyword>
<protein>
    <submittedName>
        <fullName evidence="7">Putative sugar ABC transport system, ATP-binding protein YtfR</fullName>
    </submittedName>
</protein>
<dbReference type="InterPro" id="IPR027417">
    <property type="entry name" value="P-loop_NTPase"/>
</dbReference>
<gene>
    <name evidence="7" type="ORF">MBEBAB_1002</name>
</gene>
<reference evidence="8" key="1">
    <citation type="journal article" date="2013" name="Genome Announc.">
        <title>Draft Genome Sequence of the Dimorphic Prosthecate Bacterium Brevundimonas abyssalis TAR-001T.</title>
        <authorList>
            <person name="Tsubouchi T."/>
            <person name="Nishi S."/>
            <person name="Usui K."/>
            <person name="Shimane Y."/>
            <person name="Takaki Y."/>
            <person name="Maruyama T."/>
            <person name="Hatada Y."/>
        </authorList>
    </citation>
    <scope>NUCLEOTIDE SEQUENCE [LARGE SCALE GENOMIC DNA]</scope>
    <source>
        <strain evidence="8">TAR-001</strain>
    </source>
</reference>
<dbReference type="CDD" id="cd03215">
    <property type="entry name" value="ABC_Carb_Monos_II"/>
    <property type="match status" value="1"/>
</dbReference>
<evidence type="ECO:0000256" key="4">
    <source>
        <dbReference type="ARBA" id="ARBA00022741"/>
    </source>
</evidence>
<keyword evidence="1" id="KW-0813">Transport</keyword>
<evidence type="ECO:0000256" key="2">
    <source>
        <dbReference type="ARBA" id="ARBA00022597"/>
    </source>
</evidence>
<evidence type="ECO:0000313" key="7">
    <source>
        <dbReference type="EMBL" id="GAD58752.1"/>
    </source>
</evidence>
<feature type="domain" description="ABC transporter" evidence="6">
    <location>
        <begin position="142"/>
        <end position="385"/>
    </location>
</feature>
<evidence type="ECO:0000259" key="6">
    <source>
        <dbReference type="PROSITE" id="PS50893"/>
    </source>
</evidence>
<organism evidence="7 8">
    <name type="scientific">Brevundimonas abyssalis TAR-001</name>
    <dbReference type="NCBI Taxonomy" id="1391729"/>
    <lineage>
        <taxon>Bacteria</taxon>
        <taxon>Pseudomonadati</taxon>
        <taxon>Pseudomonadota</taxon>
        <taxon>Alphaproteobacteria</taxon>
        <taxon>Caulobacterales</taxon>
        <taxon>Caulobacteraceae</taxon>
        <taxon>Brevundimonas</taxon>
    </lineage>
</organism>
<dbReference type="SUPFAM" id="SSF52540">
    <property type="entry name" value="P-loop containing nucleoside triphosphate hydrolases"/>
    <property type="match status" value="2"/>
</dbReference>
<dbReference type="GO" id="GO:0005524">
    <property type="term" value="F:ATP binding"/>
    <property type="evidence" value="ECO:0007669"/>
    <property type="project" value="UniProtKB-KW"/>
</dbReference>
<keyword evidence="8" id="KW-1185">Reference proteome</keyword>
<evidence type="ECO:0000256" key="1">
    <source>
        <dbReference type="ARBA" id="ARBA00022448"/>
    </source>
</evidence>
<dbReference type="InterPro" id="IPR003439">
    <property type="entry name" value="ABC_transporter-like_ATP-bd"/>
</dbReference>
<keyword evidence="5 7" id="KW-0067">ATP-binding</keyword>
<dbReference type="EMBL" id="BATC01000011">
    <property type="protein sequence ID" value="GAD58752.1"/>
    <property type="molecule type" value="Genomic_DNA"/>
</dbReference>
<comment type="caution">
    <text evidence="7">The sequence shown here is derived from an EMBL/GenBank/DDBJ whole genome shotgun (WGS) entry which is preliminary data.</text>
</comment>
<dbReference type="AlphaFoldDB" id="A0A8E0NB94"/>
<name>A0A8E0NB94_9CAUL</name>
<dbReference type="InterPro" id="IPR017871">
    <property type="entry name" value="ABC_transporter-like_CS"/>
</dbReference>
<dbReference type="Pfam" id="PF00005">
    <property type="entry name" value="ABC_tran"/>
    <property type="match status" value="2"/>
</dbReference>
<keyword evidence="3" id="KW-0677">Repeat</keyword>
<proteinExistence type="predicted"/>
<evidence type="ECO:0000256" key="5">
    <source>
        <dbReference type="ARBA" id="ARBA00022840"/>
    </source>
</evidence>
<evidence type="ECO:0000313" key="8">
    <source>
        <dbReference type="Proteomes" id="UP000016569"/>
    </source>
</evidence>
<dbReference type="PANTHER" id="PTHR43790:SF9">
    <property type="entry name" value="GALACTOFURANOSE TRANSPORTER ATP-BINDING PROTEIN YTFR"/>
    <property type="match status" value="1"/>
</dbReference>
<keyword evidence="2" id="KW-0762">Sugar transport</keyword>
<dbReference type="Proteomes" id="UP000016569">
    <property type="component" value="Unassembled WGS sequence"/>
</dbReference>
<dbReference type="Gene3D" id="3.40.50.300">
    <property type="entry name" value="P-loop containing nucleotide triphosphate hydrolases"/>
    <property type="match status" value="2"/>
</dbReference>
<dbReference type="PROSITE" id="PS00211">
    <property type="entry name" value="ABC_TRANSPORTER_1"/>
    <property type="match status" value="1"/>
</dbReference>